<dbReference type="Proteomes" id="UP000291343">
    <property type="component" value="Unassembled WGS sequence"/>
</dbReference>
<dbReference type="SMR" id="A0A482XL34"/>
<dbReference type="InterPro" id="IPR046450">
    <property type="entry name" value="PA_dom_sf"/>
</dbReference>
<dbReference type="InParanoid" id="A0A482XL34"/>
<evidence type="ECO:0000256" key="1">
    <source>
        <dbReference type="ARBA" id="ARBA00022729"/>
    </source>
</evidence>
<evidence type="ECO:0000256" key="3">
    <source>
        <dbReference type="SAM" id="MobiDB-lite"/>
    </source>
</evidence>
<evidence type="ECO:0000256" key="2">
    <source>
        <dbReference type="ARBA" id="ARBA00023180"/>
    </source>
</evidence>
<organism evidence="5 6">
    <name type="scientific">Laodelphax striatellus</name>
    <name type="common">Small brown planthopper</name>
    <name type="synonym">Delphax striatella</name>
    <dbReference type="NCBI Taxonomy" id="195883"/>
    <lineage>
        <taxon>Eukaryota</taxon>
        <taxon>Metazoa</taxon>
        <taxon>Ecdysozoa</taxon>
        <taxon>Arthropoda</taxon>
        <taxon>Hexapoda</taxon>
        <taxon>Insecta</taxon>
        <taxon>Pterygota</taxon>
        <taxon>Neoptera</taxon>
        <taxon>Paraneoptera</taxon>
        <taxon>Hemiptera</taxon>
        <taxon>Auchenorrhyncha</taxon>
        <taxon>Fulgoroidea</taxon>
        <taxon>Delphacidae</taxon>
        <taxon>Criomorphinae</taxon>
        <taxon>Laodelphax</taxon>
    </lineage>
</organism>
<evidence type="ECO:0000313" key="5">
    <source>
        <dbReference type="EMBL" id="RZF46374.1"/>
    </source>
</evidence>
<reference evidence="5 6" key="1">
    <citation type="journal article" date="2017" name="Gigascience">
        <title>Genome sequence of the small brown planthopper, Laodelphax striatellus.</title>
        <authorList>
            <person name="Zhu J."/>
            <person name="Jiang F."/>
            <person name="Wang X."/>
            <person name="Yang P."/>
            <person name="Bao Y."/>
            <person name="Zhao W."/>
            <person name="Wang W."/>
            <person name="Lu H."/>
            <person name="Wang Q."/>
            <person name="Cui N."/>
            <person name="Li J."/>
            <person name="Chen X."/>
            <person name="Luo L."/>
            <person name="Yu J."/>
            <person name="Kang L."/>
            <person name="Cui F."/>
        </authorList>
    </citation>
    <scope>NUCLEOTIDE SEQUENCE [LARGE SCALE GENOMIC DNA]</scope>
    <source>
        <strain evidence="5">Lst14</strain>
    </source>
</reference>
<feature type="domain" description="PA" evidence="4">
    <location>
        <begin position="38"/>
        <end position="126"/>
    </location>
</feature>
<keyword evidence="1" id="KW-0732">Signal</keyword>
<keyword evidence="2" id="KW-0325">Glycoprotein</keyword>
<proteinExistence type="predicted"/>
<dbReference type="SUPFAM" id="SSF52025">
    <property type="entry name" value="PA domain"/>
    <property type="match status" value="1"/>
</dbReference>
<comment type="caution">
    <text evidence="5">The sequence shown here is derived from an EMBL/GenBank/DDBJ whole genome shotgun (WGS) entry which is preliminary data.</text>
</comment>
<dbReference type="AlphaFoldDB" id="A0A482XL34"/>
<protein>
    <recommendedName>
        <fullName evidence="4">PA domain-containing protein</fullName>
    </recommendedName>
</protein>
<dbReference type="PANTHER" id="PTHR22702:SF1">
    <property type="entry name" value="PROTEASE-ASSOCIATED DOMAIN-CONTAINING PROTEIN 1"/>
    <property type="match status" value="1"/>
</dbReference>
<dbReference type="STRING" id="195883.A0A482XL34"/>
<dbReference type="InterPro" id="IPR003137">
    <property type="entry name" value="PA_domain"/>
</dbReference>
<dbReference type="Gene3D" id="3.50.30.30">
    <property type="match status" value="1"/>
</dbReference>
<gene>
    <name evidence="5" type="ORF">LSTR_LSTR007907</name>
</gene>
<feature type="region of interest" description="Disordered" evidence="3">
    <location>
        <begin position="143"/>
        <end position="170"/>
    </location>
</feature>
<dbReference type="OrthoDB" id="8118055at2759"/>
<dbReference type="EMBL" id="QKKF02006330">
    <property type="protein sequence ID" value="RZF46374.1"/>
    <property type="molecule type" value="Genomic_DNA"/>
</dbReference>
<accession>A0A482XL34</accession>
<evidence type="ECO:0000313" key="6">
    <source>
        <dbReference type="Proteomes" id="UP000291343"/>
    </source>
</evidence>
<name>A0A482XL34_LAOST</name>
<feature type="compositionally biased region" description="Basic and acidic residues" evidence="3">
    <location>
        <begin position="150"/>
        <end position="168"/>
    </location>
</feature>
<keyword evidence="6" id="KW-1185">Reference proteome</keyword>
<evidence type="ECO:0000259" key="4">
    <source>
        <dbReference type="Pfam" id="PF02225"/>
    </source>
</evidence>
<dbReference type="Pfam" id="PF02225">
    <property type="entry name" value="PA"/>
    <property type="match status" value="1"/>
</dbReference>
<sequence length="290" mass="31078">MKLVNDMGITVATLADGRVQLLHTFSNVSARVGVADPLRACDTLTNPKRLKGRIAIVERGDCMFVEKARRLAEAGAVGGIVMDNAVDSGAGGGAAAASPMFAMSGDGTDDVTIPLLFLFSKDAWKLLQALAHDPKTVITMADHQATASTEKSEEAKSDVPKSEKKKEPVQLSTLQQIKGSVQNFLFNDDSSDSQKSPAVSSKQNLVDVVSGGGGEGGHVTSSSTNQGSIRISRRDAYLSSEGTAVVPPFYRQHLRKLLLEMLAKPQAEQWLGKARGTIDRDDLVQFLKYY</sequence>
<dbReference type="PANTHER" id="PTHR22702">
    <property type="entry name" value="PROTEASE-ASSOCIATED DOMAIN-CONTAINING PROTEIN"/>
    <property type="match status" value="1"/>
</dbReference>